<proteinExistence type="predicted"/>
<accession>A0ABW1GFP0</accession>
<feature type="transmembrane region" description="Helical" evidence="1">
    <location>
        <begin position="98"/>
        <end position="119"/>
    </location>
</feature>
<dbReference type="EMBL" id="JBHSPU010000006">
    <property type="protein sequence ID" value="MFC5913068.1"/>
    <property type="molecule type" value="Genomic_DNA"/>
</dbReference>
<protein>
    <submittedName>
        <fullName evidence="2">Uncharacterized protein</fullName>
    </submittedName>
</protein>
<evidence type="ECO:0000256" key="1">
    <source>
        <dbReference type="SAM" id="Phobius"/>
    </source>
</evidence>
<keyword evidence="1" id="KW-0472">Membrane</keyword>
<feature type="transmembrane region" description="Helical" evidence="1">
    <location>
        <begin position="21"/>
        <end position="41"/>
    </location>
</feature>
<feature type="transmembrane region" description="Helical" evidence="1">
    <location>
        <begin position="131"/>
        <end position="155"/>
    </location>
</feature>
<comment type="caution">
    <text evidence="2">The sequence shown here is derived from an EMBL/GenBank/DDBJ whole genome shotgun (WGS) entry which is preliminary data.</text>
</comment>
<organism evidence="2 3">
    <name type="scientific">Streptomyces pulveraceus</name>
    <dbReference type="NCBI Taxonomy" id="68258"/>
    <lineage>
        <taxon>Bacteria</taxon>
        <taxon>Bacillati</taxon>
        <taxon>Actinomycetota</taxon>
        <taxon>Actinomycetes</taxon>
        <taxon>Kitasatosporales</taxon>
        <taxon>Streptomycetaceae</taxon>
        <taxon>Streptomyces</taxon>
    </lineage>
</organism>
<evidence type="ECO:0000313" key="3">
    <source>
        <dbReference type="Proteomes" id="UP001596200"/>
    </source>
</evidence>
<sequence length="293" mass="30580">MTTTPRPTGTHGPAHTAGVSGRVCAVLVALATFLVLAFVIAPRPWAASMSDGGFGDQRKLVDRLSDAFVDYWDSGDRDISPDLKKVMDYWLQYHVAKAVVAALLLLVLIALGVHLWKSLLRADGLGAGSRAALASAGGVVTALALFSLAAVMANIQGATAPLSSLLSMLPIRTPHGELAAVLDQVGQHLADYPSAGGRTPAAVEVMVGDFSRYHAVMAVAATTVAVVLIGLSVASWRKSARTAASDRRTRRVFRWFGLLSALLSLAVAVVAVANTATTADPAPALLGFFRGGW</sequence>
<evidence type="ECO:0000313" key="2">
    <source>
        <dbReference type="EMBL" id="MFC5913068.1"/>
    </source>
</evidence>
<dbReference type="RefSeq" id="WP_344510842.1">
    <property type="nucleotide sequence ID" value="NZ_BAAATU010000018.1"/>
</dbReference>
<feature type="transmembrane region" description="Helical" evidence="1">
    <location>
        <begin position="255"/>
        <end position="276"/>
    </location>
</feature>
<reference evidence="3" key="1">
    <citation type="journal article" date="2019" name="Int. J. Syst. Evol. Microbiol.">
        <title>The Global Catalogue of Microorganisms (GCM) 10K type strain sequencing project: providing services to taxonomists for standard genome sequencing and annotation.</title>
        <authorList>
            <consortium name="The Broad Institute Genomics Platform"/>
            <consortium name="The Broad Institute Genome Sequencing Center for Infectious Disease"/>
            <person name="Wu L."/>
            <person name="Ma J."/>
        </authorList>
    </citation>
    <scope>NUCLEOTIDE SEQUENCE [LARGE SCALE GENOMIC DNA]</scope>
    <source>
        <strain evidence="3">JCM 4147</strain>
    </source>
</reference>
<name>A0ABW1GFP0_9ACTN</name>
<keyword evidence="3" id="KW-1185">Reference proteome</keyword>
<gene>
    <name evidence="2" type="ORF">ACFP1B_06440</name>
</gene>
<dbReference type="Proteomes" id="UP001596200">
    <property type="component" value="Unassembled WGS sequence"/>
</dbReference>
<keyword evidence="1" id="KW-1133">Transmembrane helix</keyword>
<feature type="transmembrane region" description="Helical" evidence="1">
    <location>
        <begin position="213"/>
        <end position="234"/>
    </location>
</feature>
<keyword evidence="1" id="KW-0812">Transmembrane</keyword>